<gene>
    <name evidence="1" type="ORF">METZ01_LOCUS224763</name>
</gene>
<name>A0A382GAG6_9ZZZZ</name>
<reference evidence="1" key="1">
    <citation type="submission" date="2018-05" db="EMBL/GenBank/DDBJ databases">
        <authorList>
            <person name="Lanie J.A."/>
            <person name="Ng W.-L."/>
            <person name="Kazmierczak K.M."/>
            <person name="Andrzejewski T.M."/>
            <person name="Davidsen T.M."/>
            <person name="Wayne K.J."/>
            <person name="Tettelin H."/>
            <person name="Glass J.I."/>
            <person name="Rusch D."/>
            <person name="Podicherti R."/>
            <person name="Tsui H.-C.T."/>
            <person name="Winkler M.E."/>
        </authorList>
    </citation>
    <scope>NUCLEOTIDE SEQUENCE</scope>
</reference>
<dbReference type="AlphaFoldDB" id="A0A382GAG6"/>
<accession>A0A382GAG6</accession>
<organism evidence="1">
    <name type="scientific">marine metagenome</name>
    <dbReference type="NCBI Taxonomy" id="408172"/>
    <lineage>
        <taxon>unclassified sequences</taxon>
        <taxon>metagenomes</taxon>
        <taxon>ecological metagenomes</taxon>
    </lineage>
</organism>
<sequence length="60" mass="6884">MTIEYGKLLTKLLVVKREITKSQYDSQSIINGNAVEVLDECIDTVEKAFRIREEFESECG</sequence>
<protein>
    <submittedName>
        <fullName evidence="1">Uncharacterized protein</fullName>
    </submittedName>
</protein>
<evidence type="ECO:0000313" key="1">
    <source>
        <dbReference type="EMBL" id="SVB71909.1"/>
    </source>
</evidence>
<dbReference type="EMBL" id="UINC01054334">
    <property type="protein sequence ID" value="SVB71909.1"/>
    <property type="molecule type" value="Genomic_DNA"/>
</dbReference>
<proteinExistence type="predicted"/>